<name>A0ABS2V1F4_9ACTN</name>
<dbReference type="InterPro" id="IPR002645">
    <property type="entry name" value="STAS_dom"/>
</dbReference>
<proteinExistence type="predicted"/>
<dbReference type="Proteomes" id="UP000664109">
    <property type="component" value="Unassembled WGS sequence"/>
</dbReference>
<dbReference type="InterPro" id="IPR058548">
    <property type="entry name" value="MlaB-like_STAS"/>
</dbReference>
<dbReference type="EMBL" id="JAFEJA010000002">
    <property type="protein sequence ID" value="MBM9623513.1"/>
    <property type="molecule type" value="Genomic_DNA"/>
</dbReference>
<dbReference type="PROSITE" id="PS50801">
    <property type="entry name" value="STAS"/>
    <property type="match status" value="1"/>
</dbReference>
<gene>
    <name evidence="2" type="ORF">JE024_33500</name>
</gene>
<reference evidence="2 3" key="1">
    <citation type="journal article" date="2016" name="Arch. Microbiol.">
        <title>Streptomyces zhihengii sp. nov., isolated from rhizospheric soil of Psammosilene tunicoides.</title>
        <authorList>
            <person name="Huang M.J."/>
            <person name="Fei J.J."/>
            <person name="Salam N."/>
            <person name="Kim C.J."/>
            <person name="Hozzein W.N."/>
            <person name="Xiao M."/>
            <person name="Huang H.Q."/>
            <person name="Li W.J."/>
        </authorList>
    </citation>
    <scope>NUCLEOTIDE SEQUENCE [LARGE SCALE GENOMIC DNA]</scope>
    <source>
        <strain evidence="2 3">YIM T102</strain>
    </source>
</reference>
<protein>
    <submittedName>
        <fullName evidence="2">STAS domain-containing protein</fullName>
    </submittedName>
</protein>
<feature type="domain" description="STAS" evidence="1">
    <location>
        <begin position="23"/>
        <end position="70"/>
    </location>
</feature>
<evidence type="ECO:0000313" key="2">
    <source>
        <dbReference type="EMBL" id="MBM9623513.1"/>
    </source>
</evidence>
<accession>A0ABS2V1F4</accession>
<comment type="caution">
    <text evidence="2">The sequence shown here is derived from an EMBL/GenBank/DDBJ whole genome shotgun (WGS) entry which is preliminary data.</text>
</comment>
<dbReference type="RefSeq" id="WP_205377636.1">
    <property type="nucleotide sequence ID" value="NZ_JAFEJA010000002.1"/>
</dbReference>
<dbReference type="Gene3D" id="3.30.750.24">
    <property type="entry name" value="STAS domain"/>
    <property type="match status" value="1"/>
</dbReference>
<dbReference type="Pfam" id="PF13466">
    <property type="entry name" value="STAS_2"/>
    <property type="match status" value="1"/>
</dbReference>
<sequence length="123" mass="12837">MRQRAHESATVGVRSDDGGGVRLVLAGEFDVATAPLVGDALREVPVAVRRVVVDCRAVAFADCALLRVLLPARTSLVLLGPLPSVMNRMLVHSGTRKLFTIVDDTAPGGRLPPGPCLSGGASR</sequence>
<dbReference type="SUPFAM" id="SSF52091">
    <property type="entry name" value="SpoIIaa-like"/>
    <property type="match status" value="1"/>
</dbReference>
<evidence type="ECO:0000259" key="1">
    <source>
        <dbReference type="PROSITE" id="PS50801"/>
    </source>
</evidence>
<keyword evidence="3" id="KW-1185">Reference proteome</keyword>
<evidence type="ECO:0000313" key="3">
    <source>
        <dbReference type="Proteomes" id="UP000664109"/>
    </source>
</evidence>
<dbReference type="InterPro" id="IPR036513">
    <property type="entry name" value="STAS_dom_sf"/>
</dbReference>
<organism evidence="2 3">
    <name type="scientific">Streptomyces zhihengii</name>
    <dbReference type="NCBI Taxonomy" id="1818004"/>
    <lineage>
        <taxon>Bacteria</taxon>
        <taxon>Bacillati</taxon>
        <taxon>Actinomycetota</taxon>
        <taxon>Actinomycetes</taxon>
        <taxon>Kitasatosporales</taxon>
        <taxon>Streptomycetaceae</taxon>
        <taxon>Streptomyces</taxon>
    </lineage>
</organism>